<organism evidence="2 3">
    <name type="scientific">Zasmidium cellare ATCC 36951</name>
    <dbReference type="NCBI Taxonomy" id="1080233"/>
    <lineage>
        <taxon>Eukaryota</taxon>
        <taxon>Fungi</taxon>
        <taxon>Dikarya</taxon>
        <taxon>Ascomycota</taxon>
        <taxon>Pezizomycotina</taxon>
        <taxon>Dothideomycetes</taxon>
        <taxon>Dothideomycetidae</taxon>
        <taxon>Mycosphaerellales</taxon>
        <taxon>Mycosphaerellaceae</taxon>
        <taxon>Zasmidium</taxon>
    </lineage>
</organism>
<dbReference type="GeneID" id="54566853"/>
<evidence type="ECO:0000313" key="2">
    <source>
        <dbReference type="EMBL" id="KAF2163788.1"/>
    </source>
</evidence>
<name>A0A6A6CC45_ZASCE</name>
<evidence type="ECO:0000313" key="3">
    <source>
        <dbReference type="Proteomes" id="UP000799537"/>
    </source>
</evidence>
<sequence>MSLSSACLPSQCHGQVSAEVSGSGLKAMSAPVVVVSNDDCVEKEQIGIISKLLTCDYAFCLSSQRAVSPPQLSSPKFQQLSSCQQRGRHLVPMMQSINVWAAQTSIPKACKACSAAMSRAESCRGRRLWLLHPSFYCRSTSPTCSRRELHIPSLQRMLPSSSLVPQQSTADNTSPLPYRADSCAEKSSSTSS</sequence>
<dbReference type="AlphaFoldDB" id="A0A6A6CC45"/>
<gene>
    <name evidence="2" type="ORF">M409DRAFT_57270</name>
</gene>
<evidence type="ECO:0000256" key="1">
    <source>
        <dbReference type="SAM" id="MobiDB-lite"/>
    </source>
</evidence>
<keyword evidence="3" id="KW-1185">Reference proteome</keyword>
<reference evidence="2" key="1">
    <citation type="journal article" date="2020" name="Stud. Mycol.">
        <title>101 Dothideomycetes genomes: a test case for predicting lifestyles and emergence of pathogens.</title>
        <authorList>
            <person name="Haridas S."/>
            <person name="Albert R."/>
            <person name="Binder M."/>
            <person name="Bloem J."/>
            <person name="Labutti K."/>
            <person name="Salamov A."/>
            <person name="Andreopoulos B."/>
            <person name="Baker S."/>
            <person name="Barry K."/>
            <person name="Bills G."/>
            <person name="Bluhm B."/>
            <person name="Cannon C."/>
            <person name="Castanera R."/>
            <person name="Culley D."/>
            <person name="Daum C."/>
            <person name="Ezra D."/>
            <person name="Gonzalez J."/>
            <person name="Henrissat B."/>
            <person name="Kuo A."/>
            <person name="Liang C."/>
            <person name="Lipzen A."/>
            <person name="Lutzoni F."/>
            <person name="Magnuson J."/>
            <person name="Mondo S."/>
            <person name="Nolan M."/>
            <person name="Ohm R."/>
            <person name="Pangilinan J."/>
            <person name="Park H.-J."/>
            <person name="Ramirez L."/>
            <person name="Alfaro M."/>
            <person name="Sun H."/>
            <person name="Tritt A."/>
            <person name="Yoshinaga Y."/>
            <person name="Zwiers L.-H."/>
            <person name="Turgeon B."/>
            <person name="Goodwin S."/>
            <person name="Spatafora J."/>
            <person name="Crous P."/>
            <person name="Grigoriev I."/>
        </authorList>
    </citation>
    <scope>NUCLEOTIDE SEQUENCE</scope>
    <source>
        <strain evidence="2">ATCC 36951</strain>
    </source>
</reference>
<feature type="compositionally biased region" description="Polar residues" evidence="1">
    <location>
        <begin position="160"/>
        <end position="175"/>
    </location>
</feature>
<proteinExistence type="predicted"/>
<accession>A0A6A6CC45</accession>
<dbReference type="Proteomes" id="UP000799537">
    <property type="component" value="Unassembled WGS sequence"/>
</dbReference>
<protein>
    <submittedName>
        <fullName evidence="2">Uncharacterized protein</fullName>
    </submittedName>
</protein>
<feature type="region of interest" description="Disordered" evidence="1">
    <location>
        <begin position="160"/>
        <end position="192"/>
    </location>
</feature>
<dbReference type="EMBL" id="ML993607">
    <property type="protein sequence ID" value="KAF2163788.1"/>
    <property type="molecule type" value="Genomic_DNA"/>
</dbReference>
<dbReference type="RefSeq" id="XP_033664677.1">
    <property type="nucleotide sequence ID" value="XM_033813581.1"/>
</dbReference>